<comment type="caution">
    <text evidence="1">The sequence shown here is derived from an EMBL/GenBank/DDBJ whole genome shotgun (WGS) entry which is preliminary data.</text>
</comment>
<protein>
    <submittedName>
        <fullName evidence="1">Uncharacterized protein</fullName>
    </submittedName>
</protein>
<organism evidence="1 2">
    <name type="scientific">Legionella waltersii</name>
    <dbReference type="NCBI Taxonomy" id="66969"/>
    <lineage>
        <taxon>Bacteria</taxon>
        <taxon>Pseudomonadati</taxon>
        <taxon>Pseudomonadota</taxon>
        <taxon>Gammaproteobacteria</taxon>
        <taxon>Legionellales</taxon>
        <taxon>Legionellaceae</taxon>
        <taxon>Legionella</taxon>
    </lineage>
</organism>
<dbReference type="EMBL" id="LNZB01000031">
    <property type="protein sequence ID" value="KTD80460.1"/>
    <property type="molecule type" value="Genomic_DNA"/>
</dbReference>
<reference evidence="1 2" key="1">
    <citation type="submission" date="2015-11" db="EMBL/GenBank/DDBJ databases">
        <title>Genomic analysis of 38 Legionella species identifies large and diverse effector repertoires.</title>
        <authorList>
            <person name="Burstein D."/>
            <person name="Amaro F."/>
            <person name="Zusman T."/>
            <person name="Lifshitz Z."/>
            <person name="Cohen O."/>
            <person name="Gilbert J.A."/>
            <person name="Pupko T."/>
            <person name="Shuman H.A."/>
            <person name="Segal G."/>
        </authorList>
    </citation>
    <scope>NUCLEOTIDE SEQUENCE [LARGE SCALE GENOMIC DNA]</scope>
    <source>
        <strain evidence="1 2">ATCC 51914</strain>
    </source>
</reference>
<dbReference type="RefSeq" id="WP_019234698.1">
    <property type="nucleotide sequence ID" value="NZ_CAAAIQ010000008.1"/>
</dbReference>
<name>A0A0W1AGM0_9GAMM</name>
<dbReference type="Proteomes" id="UP000054729">
    <property type="component" value="Unassembled WGS sequence"/>
</dbReference>
<sequence>MSILNGFYKSKYANCSEYKNAPCYRSLISIAFFEYYLHCLMLEEVRKEINKFTSSAREAEKYILTYDFDEDDPTFLMEFYPLEFVEGWGAIYVDHTHTCYPLILYPQAHKIKTSTRIEGFLHAVESIHGEVDNLLNLFLKYEIIRHLEDDAQIKSNWSNYHKDLHTFIHNQYS</sequence>
<gene>
    <name evidence="1" type="ORF">Lwal_1157</name>
</gene>
<evidence type="ECO:0000313" key="1">
    <source>
        <dbReference type="EMBL" id="KTD80460.1"/>
    </source>
</evidence>
<proteinExistence type="predicted"/>
<dbReference type="PATRIC" id="fig|66969.6.peg.1269"/>
<accession>A0A0W1AGM0</accession>
<dbReference type="OrthoDB" id="5644649at2"/>
<evidence type="ECO:0000313" key="2">
    <source>
        <dbReference type="Proteomes" id="UP000054729"/>
    </source>
</evidence>
<dbReference type="AlphaFoldDB" id="A0A0W1AGM0"/>
<keyword evidence="2" id="KW-1185">Reference proteome</keyword>